<organism evidence="1 2">
    <name type="scientific">Faecalibacter macacae</name>
    <dbReference type="NCBI Taxonomy" id="1859289"/>
    <lineage>
        <taxon>Bacteria</taxon>
        <taxon>Pseudomonadati</taxon>
        <taxon>Bacteroidota</taxon>
        <taxon>Flavobacteriia</taxon>
        <taxon>Flavobacteriales</taxon>
        <taxon>Weeksellaceae</taxon>
        <taxon>Faecalibacter</taxon>
    </lineage>
</organism>
<gene>
    <name evidence="1" type="ORF">EAH69_05875</name>
</gene>
<dbReference type="InterPro" id="IPR026341">
    <property type="entry name" value="T9SS_type_B"/>
</dbReference>
<keyword evidence="2" id="KW-1185">Reference proteome</keyword>
<evidence type="ECO:0000313" key="1">
    <source>
        <dbReference type="EMBL" id="RLZ10671.1"/>
    </source>
</evidence>
<dbReference type="Pfam" id="PF13585">
    <property type="entry name" value="CHU_C"/>
    <property type="match status" value="1"/>
</dbReference>
<dbReference type="AlphaFoldDB" id="A0A3L9MCW8"/>
<accession>A0A3L9MCW8</accession>
<proteinExistence type="predicted"/>
<comment type="caution">
    <text evidence="1">The sequence shown here is derived from an EMBL/GenBank/DDBJ whole genome shotgun (WGS) entry which is preliminary data.</text>
</comment>
<dbReference type="Proteomes" id="UP000275348">
    <property type="component" value="Unassembled WGS sequence"/>
</dbReference>
<name>A0A3L9MCW8_9FLAO</name>
<evidence type="ECO:0000313" key="2">
    <source>
        <dbReference type="Proteomes" id="UP000275348"/>
    </source>
</evidence>
<dbReference type="NCBIfam" id="TIGR04131">
    <property type="entry name" value="Bac_Flav_CTERM"/>
    <property type="match status" value="1"/>
</dbReference>
<protein>
    <recommendedName>
        <fullName evidence="3">Gliding motility-associated C-terminal domain-containing protein</fullName>
    </recommendedName>
</protein>
<reference evidence="1 2" key="1">
    <citation type="submission" date="2018-10" db="EMBL/GenBank/DDBJ databases">
        <authorList>
            <person name="Chen X."/>
        </authorList>
    </citation>
    <scope>NUCLEOTIDE SEQUENCE [LARGE SCALE GENOMIC DNA]</scope>
    <source>
        <strain evidence="1 2">YIM 102668</strain>
    </source>
</reference>
<dbReference type="EMBL" id="RDOJ01000006">
    <property type="protein sequence ID" value="RLZ10671.1"/>
    <property type="molecule type" value="Genomic_DNA"/>
</dbReference>
<evidence type="ECO:0008006" key="3">
    <source>
        <dbReference type="Google" id="ProtNLM"/>
    </source>
</evidence>
<sequence>MKLNIILFLFSTIFCFSQMKIEKVVKYECVSSLPLTLTIFEDPRSNPSYRTLMNDFVNEYPEYDPIYWTMANYVYPTADDAYNNANAYPRDRVARSVSFDISNPANFFLRLEENVFENQRIVIIHFQYNYSIQPSGRNNFEVIGCEIDNENNVYNLDKALFDIYSFNHYYEFSFYQSHQDAILERNPIPDFDWENYTVSNTVNSVYLKVKYLPSYSDSPCSSIFKLLLNTKEFDSYLPDKSYTFCGVPFKINGPFDLNNVYQFSNFEWYHDGVLKSNNFNVNIDAIGEWVVYFDISTGCRSFLTINVTEENGEGYIKNIRSSMSQIIIEPNNANLISGYSLDGIIWQESNVFNNSTDLIFSFYFKNNQGCVFGPFSYDVSNFFTFISPNSDGFNDKWDIRSNLKLEENDYSIQIFDRKGKILTEGKLKDILPWDGKYNNRKLASGTYWYRIFKDSVEVKIGSLVIKNH</sequence>
<dbReference type="OrthoDB" id="9765926at2"/>